<dbReference type="SUPFAM" id="SSF53335">
    <property type="entry name" value="S-adenosyl-L-methionine-dependent methyltransferases"/>
    <property type="match status" value="1"/>
</dbReference>
<dbReference type="RefSeq" id="WP_344835562.1">
    <property type="nucleotide sequence ID" value="NZ_BAAAUV010000022.1"/>
</dbReference>
<evidence type="ECO:0000313" key="2">
    <source>
        <dbReference type="EMBL" id="GAA3231747.1"/>
    </source>
</evidence>
<dbReference type="Proteomes" id="UP001501237">
    <property type="component" value="Unassembled WGS sequence"/>
</dbReference>
<reference evidence="3" key="1">
    <citation type="journal article" date="2019" name="Int. J. Syst. Evol. Microbiol.">
        <title>The Global Catalogue of Microorganisms (GCM) 10K type strain sequencing project: providing services to taxonomists for standard genome sequencing and annotation.</title>
        <authorList>
            <consortium name="The Broad Institute Genomics Platform"/>
            <consortium name="The Broad Institute Genome Sequencing Center for Infectious Disease"/>
            <person name="Wu L."/>
            <person name="Ma J."/>
        </authorList>
    </citation>
    <scope>NUCLEOTIDE SEQUENCE [LARGE SCALE GENOMIC DNA]</scope>
    <source>
        <strain evidence="3">JCM 9377</strain>
    </source>
</reference>
<dbReference type="Pfam" id="PF13649">
    <property type="entry name" value="Methyltransf_25"/>
    <property type="match status" value="1"/>
</dbReference>
<accession>A0ABP6QHR3</accession>
<dbReference type="EMBL" id="BAAAUV010000022">
    <property type="protein sequence ID" value="GAA3231747.1"/>
    <property type="molecule type" value="Genomic_DNA"/>
</dbReference>
<dbReference type="InterPro" id="IPR029063">
    <property type="entry name" value="SAM-dependent_MTases_sf"/>
</dbReference>
<protein>
    <recommendedName>
        <fullName evidence="1">Methyltransferase domain-containing protein</fullName>
    </recommendedName>
</protein>
<dbReference type="InterPro" id="IPR041698">
    <property type="entry name" value="Methyltransf_25"/>
</dbReference>
<organism evidence="2 3">
    <name type="scientific">Actinocorallia longicatena</name>
    <dbReference type="NCBI Taxonomy" id="111803"/>
    <lineage>
        <taxon>Bacteria</taxon>
        <taxon>Bacillati</taxon>
        <taxon>Actinomycetota</taxon>
        <taxon>Actinomycetes</taxon>
        <taxon>Streptosporangiales</taxon>
        <taxon>Thermomonosporaceae</taxon>
        <taxon>Actinocorallia</taxon>
    </lineage>
</organism>
<gene>
    <name evidence="2" type="ORF">GCM10010468_63050</name>
</gene>
<dbReference type="CDD" id="cd02440">
    <property type="entry name" value="AdoMet_MTases"/>
    <property type="match status" value="1"/>
</dbReference>
<feature type="domain" description="Methyltransferase" evidence="1">
    <location>
        <begin position="131"/>
        <end position="226"/>
    </location>
</feature>
<proteinExistence type="predicted"/>
<comment type="caution">
    <text evidence="2">The sequence shown here is derived from an EMBL/GenBank/DDBJ whole genome shotgun (WGS) entry which is preliminary data.</text>
</comment>
<evidence type="ECO:0000259" key="1">
    <source>
        <dbReference type="Pfam" id="PF13649"/>
    </source>
</evidence>
<name>A0ABP6QHR3_9ACTN</name>
<dbReference type="Gene3D" id="3.40.50.150">
    <property type="entry name" value="Vaccinia Virus protein VP39"/>
    <property type="match status" value="1"/>
</dbReference>
<evidence type="ECO:0000313" key="3">
    <source>
        <dbReference type="Proteomes" id="UP001501237"/>
    </source>
</evidence>
<sequence>MSRETVRNPEDAAARIREFFTAAWTLAAVADFVDTGVLSPEAGRLLGTVGLCERLDSGWGPSPGFAALLAEPGALERLALRAAVRSVAEVTPSPAAERLAEARRGVALLREHVLPMLPGLAERLSRPGAAVLDARAGTGEGPAAWAEAFPRVRVVGIEPSQRRRALAAETLRISGTGGRVCVLASDLDLLAEEEAFDAVRVPSSGIAPAVLFAALPRLLRALRPDGWLVVQVPGYGEGEHADAMTRWRIVRAGGTPDGPADVMDELERAGFTRLSRPEPPIPLPFAVVVARRH</sequence>
<keyword evidence="3" id="KW-1185">Reference proteome</keyword>